<dbReference type="PANTHER" id="PTHR12499:SF0">
    <property type="entry name" value="OPTIC ATROPHY 3 PROTEIN"/>
    <property type="match status" value="1"/>
</dbReference>
<proteinExistence type="inferred from homology"/>
<keyword evidence="2 3" id="KW-0175">Coiled coil</keyword>
<comment type="similarity">
    <text evidence="1">Belongs to the OPA3 family.</text>
</comment>
<dbReference type="PANTHER" id="PTHR12499">
    <property type="entry name" value="OPTIC ATROPHY 3 PROTEIN OPA3"/>
    <property type="match status" value="1"/>
</dbReference>
<evidence type="ECO:0000313" key="5">
    <source>
        <dbReference type="Proteomes" id="UP001153636"/>
    </source>
</evidence>
<dbReference type="Pfam" id="PF07047">
    <property type="entry name" value="OPA3"/>
    <property type="match status" value="1"/>
</dbReference>
<evidence type="ECO:0008006" key="6">
    <source>
        <dbReference type="Google" id="ProtNLM"/>
    </source>
</evidence>
<feature type="coiled-coil region" evidence="3">
    <location>
        <begin position="134"/>
        <end position="161"/>
    </location>
</feature>
<evidence type="ECO:0000256" key="1">
    <source>
        <dbReference type="ARBA" id="ARBA00007584"/>
    </source>
</evidence>
<accession>A0A9P0CCE3</accession>
<dbReference type="InterPro" id="IPR010754">
    <property type="entry name" value="OPA3-like"/>
</dbReference>
<dbReference type="AlphaFoldDB" id="A0A9P0CCE3"/>
<organism evidence="4 5">
    <name type="scientific">Psylliodes chrysocephalus</name>
    <dbReference type="NCBI Taxonomy" id="3402493"/>
    <lineage>
        <taxon>Eukaryota</taxon>
        <taxon>Metazoa</taxon>
        <taxon>Ecdysozoa</taxon>
        <taxon>Arthropoda</taxon>
        <taxon>Hexapoda</taxon>
        <taxon>Insecta</taxon>
        <taxon>Pterygota</taxon>
        <taxon>Neoptera</taxon>
        <taxon>Endopterygota</taxon>
        <taxon>Coleoptera</taxon>
        <taxon>Polyphaga</taxon>
        <taxon>Cucujiformia</taxon>
        <taxon>Chrysomeloidea</taxon>
        <taxon>Chrysomelidae</taxon>
        <taxon>Galerucinae</taxon>
        <taxon>Alticini</taxon>
        <taxon>Psylliodes</taxon>
    </lineage>
</organism>
<evidence type="ECO:0000256" key="3">
    <source>
        <dbReference type="SAM" id="Coils"/>
    </source>
</evidence>
<gene>
    <name evidence="4" type="ORF">PSYICH_LOCUS923</name>
</gene>
<name>A0A9P0CCE3_9CUCU</name>
<reference evidence="4" key="1">
    <citation type="submission" date="2022-01" db="EMBL/GenBank/DDBJ databases">
        <authorList>
            <person name="King R."/>
        </authorList>
    </citation>
    <scope>NUCLEOTIDE SEQUENCE</scope>
</reference>
<dbReference type="GO" id="GO:0005739">
    <property type="term" value="C:mitochondrion"/>
    <property type="evidence" value="ECO:0007669"/>
    <property type="project" value="TreeGrafter"/>
</dbReference>
<keyword evidence="5" id="KW-1185">Reference proteome</keyword>
<dbReference type="EMBL" id="OV651813">
    <property type="protein sequence ID" value="CAH1099419.1"/>
    <property type="molecule type" value="Genomic_DNA"/>
</dbReference>
<dbReference type="GO" id="GO:0019216">
    <property type="term" value="P:regulation of lipid metabolic process"/>
    <property type="evidence" value="ECO:0007669"/>
    <property type="project" value="TreeGrafter"/>
</dbReference>
<dbReference type="OrthoDB" id="2129069at2759"/>
<protein>
    <recommendedName>
        <fullName evidence="6">OPA3-like protein CG13603</fullName>
    </recommendedName>
</protein>
<sequence>MVPHAFPVAKLGLIILKLINKPLAHAIRNHAKNSSLFRSYVCMPPANLYNWCEVKTNMWILNLGKSVSVPPLKEAVAIDLGANLIGEGLMFATGVSVIISEYNKSLSKENFKEMVKQNEITELKNLINELFSKKDDLSAGIREVSRRINALESKLNEITSRSV</sequence>
<evidence type="ECO:0000313" key="4">
    <source>
        <dbReference type="EMBL" id="CAH1099419.1"/>
    </source>
</evidence>
<evidence type="ECO:0000256" key="2">
    <source>
        <dbReference type="ARBA" id="ARBA00023054"/>
    </source>
</evidence>
<dbReference type="Proteomes" id="UP001153636">
    <property type="component" value="Chromosome 1"/>
</dbReference>